<evidence type="ECO:0000256" key="2">
    <source>
        <dbReference type="SAM" id="Phobius"/>
    </source>
</evidence>
<dbReference type="PANTHER" id="PTHR34700:SF4">
    <property type="entry name" value="PHAGE-LIKE ELEMENT PBSX PROTEIN XKDP"/>
    <property type="match status" value="1"/>
</dbReference>
<sequence>MRNHGKDLLTFAAVGAAAAILIWAGLATRPDPATLFRGSVSSLQDAAGFAAAAFGLVVALWWSLGMILAVVSAALHKAGHAAAAAAAGALAPSFMKRLAAAAIGLNLVSGMGAAAAAESLAPASPPQSISALQRPGDAAVHPQWEPTAQLRAGTDPQQPADGLSAAAEADQSGEPPSAHWKPRTAPSAENVFIRPGRSDTPEQAVVQAGDSLWSLAAAQLGPLATDTQIAAHWPRWYELNRTIIGDHPDLILPGQVLEVPEVPEVPRQ</sequence>
<keyword evidence="2" id="KW-1133">Transmembrane helix</keyword>
<feature type="transmembrane region" description="Helical" evidence="2">
    <location>
        <begin position="46"/>
        <end position="71"/>
    </location>
</feature>
<evidence type="ECO:0000313" key="4">
    <source>
        <dbReference type="Proteomes" id="UP000680588"/>
    </source>
</evidence>
<evidence type="ECO:0000256" key="1">
    <source>
        <dbReference type="SAM" id="MobiDB-lite"/>
    </source>
</evidence>
<feature type="transmembrane region" description="Helical" evidence="2">
    <location>
        <begin position="7"/>
        <end position="26"/>
    </location>
</feature>
<dbReference type="EMBL" id="CP076456">
    <property type="protein sequence ID" value="QWQ35445.1"/>
    <property type="molecule type" value="Genomic_DNA"/>
</dbReference>
<dbReference type="InterPro" id="IPR036779">
    <property type="entry name" value="LysM_dom_sf"/>
</dbReference>
<dbReference type="Gene3D" id="3.10.350.10">
    <property type="entry name" value="LysM domain"/>
    <property type="match status" value="1"/>
</dbReference>
<keyword evidence="2" id="KW-0472">Membrane</keyword>
<dbReference type="InterPro" id="IPR018392">
    <property type="entry name" value="LysM"/>
</dbReference>
<reference evidence="3" key="1">
    <citation type="submission" date="2021-06" db="EMBL/GenBank/DDBJ databases">
        <title>Novel species in genus Arthrobacter.</title>
        <authorList>
            <person name="Zhang G."/>
        </authorList>
    </citation>
    <scope>NUCLEOTIDE SEQUENCE</scope>
    <source>
        <strain evidence="3">Zg-ZUI122</strain>
    </source>
</reference>
<dbReference type="RefSeq" id="WP_207347995.1">
    <property type="nucleotide sequence ID" value="NZ_CP076456.1"/>
</dbReference>
<dbReference type="InterPro" id="IPR052196">
    <property type="entry name" value="Bact_Kbp"/>
</dbReference>
<accession>A0A975PCY0</accession>
<dbReference type="PANTHER" id="PTHR34700">
    <property type="entry name" value="POTASSIUM BINDING PROTEIN KBP"/>
    <property type="match status" value="1"/>
</dbReference>
<proteinExistence type="predicted"/>
<keyword evidence="4" id="KW-1185">Reference proteome</keyword>
<organism evidence="3 4">
    <name type="scientific">Arthrobacter sunyaminii</name>
    <dbReference type="NCBI Taxonomy" id="2816859"/>
    <lineage>
        <taxon>Bacteria</taxon>
        <taxon>Bacillati</taxon>
        <taxon>Actinomycetota</taxon>
        <taxon>Actinomycetes</taxon>
        <taxon>Micrococcales</taxon>
        <taxon>Micrococcaceae</taxon>
        <taxon>Arthrobacter</taxon>
    </lineage>
</organism>
<gene>
    <name evidence="3" type="ORF">KG104_13305</name>
</gene>
<dbReference type="KEGG" id="asun:KG104_13305"/>
<protein>
    <submittedName>
        <fullName evidence="3">LysM peptidoglycan-binding domain-containing protein</fullName>
    </submittedName>
</protein>
<dbReference type="AlphaFoldDB" id="A0A975PCY0"/>
<name>A0A975PCY0_9MICC</name>
<keyword evidence="2" id="KW-0812">Transmembrane</keyword>
<evidence type="ECO:0000313" key="3">
    <source>
        <dbReference type="EMBL" id="QWQ35445.1"/>
    </source>
</evidence>
<dbReference type="Proteomes" id="UP000680588">
    <property type="component" value="Chromosome"/>
</dbReference>
<dbReference type="CDD" id="cd00118">
    <property type="entry name" value="LysM"/>
    <property type="match status" value="1"/>
</dbReference>
<feature type="region of interest" description="Disordered" evidence="1">
    <location>
        <begin position="151"/>
        <end position="185"/>
    </location>
</feature>